<dbReference type="AlphaFoldDB" id="A0A844YZU2"/>
<evidence type="ECO:0000256" key="2">
    <source>
        <dbReference type="ARBA" id="ARBA00022737"/>
    </source>
</evidence>
<reference evidence="5 6" key="1">
    <citation type="submission" date="2019-12" db="EMBL/GenBank/DDBJ databases">
        <title>Genomic-based taxomic classification of the family Erythrobacteraceae.</title>
        <authorList>
            <person name="Xu L."/>
        </authorList>
    </citation>
    <scope>NUCLEOTIDE SEQUENCE [LARGE SCALE GENOMIC DNA]</scope>
    <source>
        <strain evidence="5 6">M0322</strain>
    </source>
</reference>
<keyword evidence="3 4" id="KW-0802">TPR repeat</keyword>
<dbReference type="InterPro" id="IPR011990">
    <property type="entry name" value="TPR-like_helical_dom_sf"/>
</dbReference>
<evidence type="ECO:0000256" key="1">
    <source>
        <dbReference type="ARBA" id="ARBA00022679"/>
    </source>
</evidence>
<keyword evidence="2" id="KW-0677">Repeat</keyword>
<dbReference type="SUPFAM" id="SSF48452">
    <property type="entry name" value="TPR-like"/>
    <property type="match status" value="1"/>
</dbReference>
<dbReference type="InterPro" id="IPR019734">
    <property type="entry name" value="TPR_rpt"/>
</dbReference>
<dbReference type="PROSITE" id="PS50005">
    <property type="entry name" value="TPR"/>
    <property type="match status" value="1"/>
</dbReference>
<dbReference type="Pfam" id="PF13469">
    <property type="entry name" value="Sulfotransfer_3"/>
    <property type="match status" value="1"/>
</dbReference>
<dbReference type="Pfam" id="PF14559">
    <property type="entry name" value="TPR_19"/>
    <property type="match status" value="1"/>
</dbReference>
<dbReference type="GO" id="GO:0008476">
    <property type="term" value="F:protein-tyrosine sulfotransferase activity"/>
    <property type="evidence" value="ECO:0007669"/>
    <property type="project" value="InterPro"/>
</dbReference>
<organism evidence="5 6">
    <name type="scientific">Alteraurantiacibacter buctensis</name>
    <dbReference type="NCBI Taxonomy" id="1503981"/>
    <lineage>
        <taxon>Bacteria</taxon>
        <taxon>Pseudomonadati</taxon>
        <taxon>Pseudomonadota</taxon>
        <taxon>Alphaproteobacteria</taxon>
        <taxon>Sphingomonadales</taxon>
        <taxon>Erythrobacteraceae</taxon>
        <taxon>Alteraurantiacibacter</taxon>
    </lineage>
</organism>
<dbReference type="Gene3D" id="3.40.50.300">
    <property type="entry name" value="P-loop containing nucleotide triphosphate hydrolases"/>
    <property type="match status" value="1"/>
</dbReference>
<dbReference type="Proteomes" id="UP000466966">
    <property type="component" value="Unassembled WGS sequence"/>
</dbReference>
<comment type="caution">
    <text evidence="5">The sequence shown here is derived from an EMBL/GenBank/DDBJ whole genome shotgun (WGS) entry which is preliminary data.</text>
</comment>
<evidence type="ECO:0000256" key="3">
    <source>
        <dbReference type="ARBA" id="ARBA00022803"/>
    </source>
</evidence>
<accession>A0A844YZU2</accession>
<evidence type="ECO:0000256" key="4">
    <source>
        <dbReference type="PROSITE-ProRule" id="PRU00339"/>
    </source>
</evidence>
<feature type="repeat" description="TPR" evidence="4">
    <location>
        <begin position="204"/>
        <end position="237"/>
    </location>
</feature>
<protein>
    <submittedName>
        <fullName evidence="5">Tetratricopeptide repeat protein</fullName>
    </submittedName>
</protein>
<dbReference type="OrthoDB" id="9800698at2"/>
<dbReference type="EMBL" id="WTYV01000006">
    <property type="protein sequence ID" value="MXO72732.1"/>
    <property type="molecule type" value="Genomic_DNA"/>
</dbReference>
<keyword evidence="6" id="KW-1185">Reference proteome</keyword>
<dbReference type="InterPro" id="IPR026634">
    <property type="entry name" value="TPST-like"/>
</dbReference>
<evidence type="ECO:0000313" key="5">
    <source>
        <dbReference type="EMBL" id="MXO72732.1"/>
    </source>
</evidence>
<dbReference type="InterPro" id="IPR027417">
    <property type="entry name" value="P-loop_NTPase"/>
</dbReference>
<gene>
    <name evidence="5" type="ORF">GRI99_13950</name>
</gene>
<dbReference type="SMART" id="SM00028">
    <property type="entry name" value="TPR"/>
    <property type="match status" value="4"/>
</dbReference>
<proteinExistence type="predicted"/>
<dbReference type="PROSITE" id="PS50293">
    <property type="entry name" value="TPR_REGION"/>
    <property type="match status" value="1"/>
</dbReference>
<keyword evidence="1" id="KW-0808">Transferase</keyword>
<dbReference type="RefSeq" id="WP_160772673.1">
    <property type="nucleotide sequence ID" value="NZ_WTYV01000006.1"/>
</dbReference>
<dbReference type="Gene3D" id="1.25.40.10">
    <property type="entry name" value="Tetratricopeptide repeat domain"/>
    <property type="match status" value="1"/>
</dbReference>
<dbReference type="Pfam" id="PF07719">
    <property type="entry name" value="TPR_2"/>
    <property type="match status" value="1"/>
</dbReference>
<evidence type="ECO:0000313" key="6">
    <source>
        <dbReference type="Proteomes" id="UP000466966"/>
    </source>
</evidence>
<dbReference type="PANTHER" id="PTHR12788">
    <property type="entry name" value="PROTEIN-TYROSINE SULFOTRANSFERASE 2"/>
    <property type="match status" value="1"/>
</dbReference>
<dbReference type="InterPro" id="IPR013105">
    <property type="entry name" value="TPR_2"/>
</dbReference>
<dbReference type="PANTHER" id="PTHR12788:SF10">
    <property type="entry name" value="PROTEIN-TYROSINE SULFOTRANSFERASE"/>
    <property type="match status" value="1"/>
</dbReference>
<name>A0A844YZU2_9SPHN</name>
<sequence>MTDLSDLPALASTLAHDPAAALAGIQRWMAANGARPDALRLAAAAHRALSEPANAQRAEIAAIEASAGVPDLREADAALTRREYSTALELADRHLRSQPDDLKGLTIAAESVMGLGQADRAIPLLEKVLQRAPPYLLARTLLVNALTHVDRLTDAQRLLDPVLARLPADPGFRELAGKIASRKSQFALAVDHYRTLTGLAPDVPEAWIALGDNLRYLGDRQQALAAYRQAIALKPDHGLVWWSIADLAADTLTEGDLAAIAAALDSGPPPDHKANLEFALGIAADKRGNHAAAFSHFHRGNEARRAFDHYDGAALEALVDGHLAKLGALPGRSAPPPGTATPVFIVGMPRSGSTLLERMLGQHSQVEALGELPIISHMVARLRRDDSEQELVDRVAALPHPQRAYLGQFYLARAAEMRHEPDKPLFIDKMHMNWRHLPLILRILPHARVIDIRRDAMDCCWSNYRTMFANGHPAALDQRDIAHFYRQYARFMDELASRYPTAVHRVDYEDLLADPANSLAGLCGYLGIAPEEAMLAFDRSRAPVATASSEQVRQALNTRGVGAWRDYAAWLGPMQEALGPAADKAASPLAR</sequence>
<dbReference type="SUPFAM" id="SSF52540">
    <property type="entry name" value="P-loop containing nucleoside triphosphate hydrolases"/>
    <property type="match status" value="1"/>
</dbReference>